<organism evidence="9 10">
    <name type="scientific">Sphagnum troendelagicum</name>
    <dbReference type="NCBI Taxonomy" id="128251"/>
    <lineage>
        <taxon>Eukaryota</taxon>
        <taxon>Viridiplantae</taxon>
        <taxon>Streptophyta</taxon>
        <taxon>Embryophyta</taxon>
        <taxon>Bryophyta</taxon>
        <taxon>Sphagnophytina</taxon>
        <taxon>Sphagnopsida</taxon>
        <taxon>Sphagnales</taxon>
        <taxon>Sphagnaceae</taxon>
        <taxon>Sphagnum</taxon>
    </lineage>
</organism>
<feature type="domain" description="Gamma tubulin complex component protein N-terminal" evidence="8">
    <location>
        <begin position="236"/>
        <end position="654"/>
    </location>
</feature>
<evidence type="ECO:0000259" key="7">
    <source>
        <dbReference type="Pfam" id="PF04130"/>
    </source>
</evidence>
<evidence type="ECO:0000256" key="2">
    <source>
        <dbReference type="ARBA" id="ARBA00010337"/>
    </source>
</evidence>
<dbReference type="InterPro" id="IPR042241">
    <property type="entry name" value="GCP_C_sf"/>
</dbReference>
<feature type="region of interest" description="Disordered" evidence="6">
    <location>
        <begin position="471"/>
        <end position="491"/>
    </location>
</feature>
<keyword evidence="10" id="KW-1185">Reference proteome</keyword>
<accession>A0ABP0U6S1</accession>
<protein>
    <recommendedName>
        <fullName evidence="11">Gamma-tubulin complex component</fullName>
    </recommendedName>
</protein>
<evidence type="ECO:0000256" key="6">
    <source>
        <dbReference type="SAM" id="MobiDB-lite"/>
    </source>
</evidence>
<dbReference type="InterPro" id="IPR041470">
    <property type="entry name" value="GCP_N"/>
</dbReference>
<evidence type="ECO:0000256" key="1">
    <source>
        <dbReference type="ARBA" id="ARBA00004245"/>
    </source>
</evidence>
<feature type="compositionally biased region" description="Low complexity" evidence="6">
    <location>
        <begin position="1123"/>
        <end position="1133"/>
    </location>
</feature>
<dbReference type="PANTHER" id="PTHR19302">
    <property type="entry name" value="GAMMA TUBULIN COMPLEX PROTEIN"/>
    <property type="match status" value="1"/>
</dbReference>
<keyword evidence="3" id="KW-0963">Cytoplasm</keyword>
<evidence type="ECO:0008006" key="11">
    <source>
        <dbReference type="Google" id="ProtNLM"/>
    </source>
</evidence>
<dbReference type="EMBL" id="OZ019894">
    <property type="protein sequence ID" value="CAK9214103.1"/>
    <property type="molecule type" value="Genomic_DNA"/>
</dbReference>
<name>A0ABP0U6S1_9BRYO</name>
<reference evidence="9" key="1">
    <citation type="submission" date="2024-02" db="EMBL/GenBank/DDBJ databases">
        <authorList>
            <consortium name="ELIXIR-Norway"/>
            <consortium name="Elixir Norway"/>
        </authorList>
    </citation>
    <scope>NUCLEOTIDE SEQUENCE</scope>
</reference>
<dbReference type="Pfam" id="PF04130">
    <property type="entry name" value="GCP_C_terminal"/>
    <property type="match status" value="1"/>
</dbReference>
<sequence>MAMEDRKFSGAMTMEDRNYRLRIALPELSQPFLGHWLSPLHQDSYLNNKLDNVGFDMDRQFSSSWFSSDPGDTPSYAFPVESKERRCREDVKSDCKVQVPEIRVSVSEAEGRKRNGYVFHRYTDEFLELQGDGNDCVPTEAEAQHEKMEQKKQVVEMWLHVGKMPAGQPKMRPWELSHELEQMLQQMVLPQALDEVQLGKHKLLSGGALLDDAAGNKELRIPLQPSSRAILERDLVRDAIYALQGIPTAVAHLEHLATKFSETSADRTSHSLQTLWLRSSSTTALGKVLAEFAQVGHLACQLEAFVSFFLDEDQRDSAFLFQKDSLEKKSSRTMRRKRKRQNFRSNVELQTKYETIQGNQPVDGGGTSPHCLVNQAFAGAVRTIMQGKLASLNTLGASVVDRRQNTVSGWAGGEFVQVSEDADPGLVFGFGLGDITLLELYLHTSRLREQFQALAAVCMIDGGIYSTGKYDNRADPEHATERRHGDEGALPPAAGNQCTTVGCAPKPFPRGADLLTYLYEKLSESDPISLELLRFLFERACRPYAGFIQLWLYHATVEDPFEEFIVKCAEGNGMPLSPPSTASGLVSKQTSMSSFQVRTGVSVPSFLEAVCTPLLRAGQQLQVLSKLLETHQFAPHVANFPLLPTGGSQHPSSCSSTIGSEFLNDESSVLTPILQFSKLKLQHVVQQREIRRQVMMERYDRLLADLAQSCLPGEQGEKDRLWQIVQFPSVSKNKLSQKISEKTEQSIDMLLDGPLKSKLKMDARNLASAALRVEKQADEDVQAGITQENSDIICVSVETPRTSSAPQHTENKKALVLSMGFHDKLSHCSYPDERASLISDFRRGTSWPLCGLPSNPFLPSNKTRTSTHAYTHTVFHDKDRHWDIAMHWGDPMRFFPSESSLFDGMEGFVEDKSGPISCHGVAAVRPDWFTRLEESFHYQLFRGLDAQILQEQFGNLGFESDREDVGDHNPYGTMSKDWANYMSPGSLTPLLERNSWRHLQPNPEWEEVVESAAVDAYGNCYFVEECVSPKGENIKLINPHDETDSLGGLGVINTSGKSVDPSLFGLLQSGRDSCGKSCETIAESLDTLSAPKEIMPSEDSKLLDSMDNHHKTTKSSAETDTIASSESMGAASAGSGGSGRGASWQTYLGAGSREHVRQLPDMQYEAATACEDGDDSDEEIPLVVVVDQCLVQEILSQYQLVSMFTVRLFQEGLCLQNHYAALRRYYFMERSDWAEYFLTALCQHEWGHTGGQPRLLEVQAMLETALQSSSCEGDEYAERLYVVIHDAFEANPSSVHKSHPQFSHRSRVPGPFVSRNCLGAFDCFKLGYKVDWPIGLILTPTALSLYSEVFTFLMRTKLTVYGLEDTWQYLQVIGRSLDKSMKASDYEQQKKRFRMLQLFRQQIGHVVTTVQYYVESQLHHVVWGRFVDSVQQQVKDIHDLEQVHSAYIEDCCHQCFLSRDMNGVKACIDTIMQCTLDFRAHLSTASQEGDSNSSNLINDNLFVLDVKYTFEASLRKLYAFHRRPEPQYRILLSEFWMCLDFNGFVAHTCSQAPPS</sequence>
<evidence type="ECO:0000256" key="3">
    <source>
        <dbReference type="ARBA" id="ARBA00022490"/>
    </source>
</evidence>
<feature type="region of interest" description="Disordered" evidence="6">
    <location>
        <begin position="1089"/>
        <end position="1140"/>
    </location>
</feature>
<dbReference type="Pfam" id="PF17681">
    <property type="entry name" value="GCP_N_terminal"/>
    <property type="match status" value="1"/>
</dbReference>
<keyword evidence="4" id="KW-0493">Microtubule</keyword>
<evidence type="ECO:0000313" key="9">
    <source>
        <dbReference type="EMBL" id="CAK9214103.1"/>
    </source>
</evidence>
<dbReference type="PANTHER" id="PTHR19302:SF70">
    <property type="entry name" value="GAMMA-TUBULIN COMPLEX COMPONENT 6"/>
    <property type="match status" value="1"/>
</dbReference>
<gene>
    <name evidence="9" type="ORF">CSSPTR1EN2_LOCUS12064</name>
</gene>
<evidence type="ECO:0000256" key="5">
    <source>
        <dbReference type="ARBA" id="ARBA00023212"/>
    </source>
</evidence>
<proteinExistence type="inferred from homology"/>
<feature type="domain" description="Gamma tubulin complex component C-terminal" evidence="7">
    <location>
        <begin position="1215"/>
        <end position="1544"/>
    </location>
</feature>
<comment type="subcellular location">
    <subcellularLocation>
        <location evidence="1">Cytoplasm</location>
        <location evidence="1">Cytoskeleton</location>
    </subcellularLocation>
</comment>
<evidence type="ECO:0000259" key="8">
    <source>
        <dbReference type="Pfam" id="PF17681"/>
    </source>
</evidence>
<dbReference type="Proteomes" id="UP001497512">
    <property type="component" value="Chromosome 2"/>
</dbReference>
<dbReference type="InterPro" id="IPR040457">
    <property type="entry name" value="GCP_C"/>
</dbReference>
<evidence type="ECO:0000313" key="10">
    <source>
        <dbReference type="Proteomes" id="UP001497512"/>
    </source>
</evidence>
<feature type="compositionally biased region" description="Basic and acidic residues" evidence="6">
    <location>
        <begin position="1098"/>
        <end position="1110"/>
    </location>
</feature>
<feature type="compositionally biased region" description="Basic and acidic residues" evidence="6">
    <location>
        <begin position="471"/>
        <end position="487"/>
    </location>
</feature>
<keyword evidence="5" id="KW-0206">Cytoskeleton</keyword>
<dbReference type="InterPro" id="IPR007259">
    <property type="entry name" value="GCP"/>
</dbReference>
<comment type="similarity">
    <text evidence="2">Belongs to the TUBGCP family.</text>
</comment>
<dbReference type="Gene3D" id="1.20.120.1900">
    <property type="entry name" value="Gamma-tubulin complex, C-terminal domain"/>
    <property type="match status" value="1"/>
</dbReference>
<evidence type="ECO:0000256" key="4">
    <source>
        <dbReference type="ARBA" id="ARBA00022701"/>
    </source>
</evidence>